<proteinExistence type="predicted"/>
<dbReference type="AlphaFoldDB" id="A0A4S2L1L0"/>
<dbReference type="EMBL" id="QBLH01000808">
    <property type="protein sequence ID" value="TGZ54227.1"/>
    <property type="molecule type" value="Genomic_DNA"/>
</dbReference>
<protein>
    <submittedName>
        <fullName evidence="1">Uncharacterized protein</fullName>
    </submittedName>
</protein>
<organism evidence="1 2">
    <name type="scientific">Temnothorax longispinosus</name>
    <dbReference type="NCBI Taxonomy" id="300112"/>
    <lineage>
        <taxon>Eukaryota</taxon>
        <taxon>Metazoa</taxon>
        <taxon>Ecdysozoa</taxon>
        <taxon>Arthropoda</taxon>
        <taxon>Hexapoda</taxon>
        <taxon>Insecta</taxon>
        <taxon>Pterygota</taxon>
        <taxon>Neoptera</taxon>
        <taxon>Endopterygota</taxon>
        <taxon>Hymenoptera</taxon>
        <taxon>Apocrita</taxon>
        <taxon>Aculeata</taxon>
        <taxon>Formicoidea</taxon>
        <taxon>Formicidae</taxon>
        <taxon>Myrmicinae</taxon>
        <taxon>Temnothorax</taxon>
    </lineage>
</organism>
<dbReference type="Proteomes" id="UP000310200">
    <property type="component" value="Unassembled WGS sequence"/>
</dbReference>
<reference evidence="1 2" key="1">
    <citation type="journal article" date="2019" name="Philos. Trans. R. Soc. Lond., B, Biol. Sci.">
        <title>Ant behaviour and brain gene expression of defending hosts depend on the ecological success of the intruding social parasite.</title>
        <authorList>
            <person name="Kaur R."/>
            <person name="Stoldt M."/>
            <person name="Jongepier E."/>
            <person name="Feldmeyer B."/>
            <person name="Menzel F."/>
            <person name="Bornberg-Bauer E."/>
            <person name="Foitzik S."/>
        </authorList>
    </citation>
    <scope>NUCLEOTIDE SEQUENCE [LARGE SCALE GENOMIC DNA]</scope>
    <source>
        <tissue evidence="1">Whole body</tissue>
    </source>
</reference>
<keyword evidence="2" id="KW-1185">Reference proteome</keyword>
<accession>A0A4S2L1L0</accession>
<gene>
    <name evidence="1" type="ORF">DBV15_02435</name>
</gene>
<name>A0A4S2L1L0_9HYME</name>
<sequence>MTADEKFLQIVESHIKRYVPKEYGPVSIEIGWGRITLIDIEISFIDRLSLIETNKTSYSSHSPSLRSTSANSVPPSATLAIHPSLAEKSWGSIPRQSRTTIVLNCPWSSAVKDPIESSIIVTVFSRMHILHLLTK</sequence>
<evidence type="ECO:0000313" key="2">
    <source>
        <dbReference type="Proteomes" id="UP000310200"/>
    </source>
</evidence>
<comment type="caution">
    <text evidence="1">The sequence shown here is derived from an EMBL/GenBank/DDBJ whole genome shotgun (WGS) entry which is preliminary data.</text>
</comment>
<evidence type="ECO:0000313" key="1">
    <source>
        <dbReference type="EMBL" id="TGZ54227.1"/>
    </source>
</evidence>